<dbReference type="GO" id="GO:0030007">
    <property type="term" value="P:intracellular potassium ion homeostasis"/>
    <property type="evidence" value="ECO:0007669"/>
    <property type="project" value="TreeGrafter"/>
</dbReference>
<dbReference type="GO" id="GO:0036376">
    <property type="term" value="P:sodium ion export across plasma membrane"/>
    <property type="evidence" value="ECO:0007669"/>
    <property type="project" value="TreeGrafter"/>
</dbReference>
<dbReference type="Gene3D" id="3.40.50.1000">
    <property type="entry name" value="HAD superfamily/HAD-like"/>
    <property type="match status" value="1"/>
</dbReference>
<dbReference type="PRINTS" id="PR00120">
    <property type="entry name" value="HATPASE"/>
</dbReference>
<dbReference type="PANTHER" id="PTHR43294">
    <property type="entry name" value="SODIUM/POTASSIUM-TRANSPORTING ATPASE SUBUNIT ALPHA"/>
    <property type="match status" value="1"/>
</dbReference>
<dbReference type="SUPFAM" id="SSF81665">
    <property type="entry name" value="Calcium ATPase, transmembrane domain M"/>
    <property type="match status" value="1"/>
</dbReference>
<dbReference type="GO" id="GO:0005391">
    <property type="term" value="F:P-type sodium:potassium-exchanging transporter activity"/>
    <property type="evidence" value="ECO:0007669"/>
    <property type="project" value="TreeGrafter"/>
</dbReference>
<keyword evidence="3" id="KW-0812">Transmembrane</keyword>
<protein>
    <submittedName>
        <fullName evidence="7">Cation-transporting P-type ATPase C-terminal domain-containing protein</fullName>
    </submittedName>
</protein>
<accession>A0A914DZZ1</accession>
<dbReference type="GO" id="GO:0005886">
    <property type="term" value="C:plasma membrane"/>
    <property type="evidence" value="ECO:0007669"/>
    <property type="project" value="UniProtKB-SubCell"/>
</dbReference>
<dbReference type="GO" id="GO:1902600">
    <property type="term" value="P:proton transmembrane transport"/>
    <property type="evidence" value="ECO:0007669"/>
    <property type="project" value="TreeGrafter"/>
</dbReference>
<dbReference type="GO" id="GO:0006883">
    <property type="term" value="P:intracellular sodium ion homeostasis"/>
    <property type="evidence" value="ECO:0007669"/>
    <property type="project" value="TreeGrafter"/>
</dbReference>
<dbReference type="PANTHER" id="PTHR43294:SF21">
    <property type="entry name" value="CATION TRANSPORTING ATPASE"/>
    <property type="match status" value="1"/>
</dbReference>
<dbReference type="SUPFAM" id="SSF56784">
    <property type="entry name" value="HAD-like"/>
    <property type="match status" value="1"/>
</dbReference>
<dbReference type="NCBIfam" id="TIGR01494">
    <property type="entry name" value="ATPase_P-type"/>
    <property type="match status" value="1"/>
</dbReference>
<evidence type="ECO:0000313" key="6">
    <source>
        <dbReference type="Proteomes" id="UP000887540"/>
    </source>
</evidence>
<name>A0A914DZZ1_9BILA</name>
<evidence type="ECO:0000256" key="3">
    <source>
        <dbReference type="ARBA" id="ARBA00022692"/>
    </source>
</evidence>
<reference evidence="7" key="1">
    <citation type="submission" date="2022-11" db="UniProtKB">
        <authorList>
            <consortium name="WormBaseParasite"/>
        </authorList>
    </citation>
    <scope>IDENTIFICATION</scope>
</reference>
<dbReference type="GO" id="GO:0016887">
    <property type="term" value="F:ATP hydrolysis activity"/>
    <property type="evidence" value="ECO:0007669"/>
    <property type="project" value="InterPro"/>
</dbReference>
<evidence type="ECO:0000256" key="4">
    <source>
        <dbReference type="ARBA" id="ARBA00022989"/>
    </source>
</evidence>
<evidence type="ECO:0000256" key="1">
    <source>
        <dbReference type="ARBA" id="ARBA00004651"/>
    </source>
</evidence>
<organism evidence="6 7">
    <name type="scientific">Acrobeloides nanus</name>
    <dbReference type="NCBI Taxonomy" id="290746"/>
    <lineage>
        <taxon>Eukaryota</taxon>
        <taxon>Metazoa</taxon>
        <taxon>Ecdysozoa</taxon>
        <taxon>Nematoda</taxon>
        <taxon>Chromadorea</taxon>
        <taxon>Rhabditida</taxon>
        <taxon>Tylenchina</taxon>
        <taxon>Cephalobomorpha</taxon>
        <taxon>Cephaloboidea</taxon>
        <taxon>Cephalobidae</taxon>
        <taxon>Acrobeloides</taxon>
    </lineage>
</organism>
<keyword evidence="6" id="KW-1185">Reference proteome</keyword>
<dbReference type="GO" id="GO:1990573">
    <property type="term" value="P:potassium ion import across plasma membrane"/>
    <property type="evidence" value="ECO:0007669"/>
    <property type="project" value="TreeGrafter"/>
</dbReference>
<dbReference type="AlphaFoldDB" id="A0A914DZZ1"/>
<proteinExistence type="predicted"/>
<dbReference type="WBParaSite" id="ACRNAN_scaffold4802.g24059.t1">
    <property type="protein sequence ID" value="ACRNAN_scaffold4802.g24059.t1"/>
    <property type="gene ID" value="ACRNAN_scaffold4802.g24059"/>
</dbReference>
<dbReference type="InterPro" id="IPR050510">
    <property type="entry name" value="Cation_transp_ATPase_P-type"/>
</dbReference>
<dbReference type="GO" id="GO:0005524">
    <property type="term" value="F:ATP binding"/>
    <property type="evidence" value="ECO:0007669"/>
    <property type="project" value="InterPro"/>
</dbReference>
<dbReference type="InterPro" id="IPR001757">
    <property type="entry name" value="P_typ_ATPase"/>
</dbReference>
<evidence type="ECO:0000256" key="2">
    <source>
        <dbReference type="ARBA" id="ARBA00022475"/>
    </source>
</evidence>
<dbReference type="Gene3D" id="1.20.1110.10">
    <property type="entry name" value="Calcium-transporting ATPase, transmembrane domain"/>
    <property type="match status" value="1"/>
</dbReference>
<dbReference type="Pfam" id="PF08282">
    <property type="entry name" value="Hydrolase_3"/>
    <property type="match status" value="1"/>
</dbReference>
<dbReference type="InterPro" id="IPR036412">
    <property type="entry name" value="HAD-like_sf"/>
</dbReference>
<comment type="subcellular location">
    <subcellularLocation>
        <location evidence="1">Cell membrane</location>
        <topology evidence="1">Multi-pass membrane protein</topology>
    </subcellularLocation>
</comment>
<keyword evidence="2" id="KW-1003">Cell membrane</keyword>
<dbReference type="InterPro" id="IPR023214">
    <property type="entry name" value="HAD_sf"/>
</dbReference>
<dbReference type="InterPro" id="IPR023298">
    <property type="entry name" value="ATPase_P-typ_TM_dom_sf"/>
</dbReference>
<keyword evidence="5" id="KW-0472">Membrane</keyword>
<evidence type="ECO:0000256" key="5">
    <source>
        <dbReference type="ARBA" id="ARBA00023136"/>
    </source>
</evidence>
<evidence type="ECO:0000313" key="7">
    <source>
        <dbReference type="WBParaSite" id="ACRNAN_scaffold4802.g24059.t1"/>
    </source>
</evidence>
<keyword evidence="4" id="KW-1133">Transmembrane helix</keyword>
<dbReference type="PRINTS" id="PR00119">
    <property type="entry name" value="CATATPASE"/>
</dbReference>
<dbReference type="Proteomes" id="UP000887540">
    <property type="component" value="Unplaced"/>
</dbReference>
<sequence>MGCAANLTALGTPSDVAMLKYVAQLIDVIWIRLQYQPSSRFFWEIVHGEDIPNLTDRDWDRIISKTSVVFSRTTPEQKLGIVEQCQKRKHIIAMTGDGVNDAPALKKSDIGVGMGSGSDVAKQAADIILTDDNFASIVAAIQEGRLMFDNIKKLMSYILTHLVPEVWGIMVHYCFGMPIGQTSLQILSIDLGTEIPPGIAMCKEPFEDDLMSAIFSVIIEMLLLLAYVYMPGVNEFIGGAPVPIQCWLVVAAFEKEP</sequence>